<organism evidence="3 4">
    <name type="scientific">Parabacteroides chartae</name>
    <dbReference type="NCBI Taxonomy" id="1037355"/>
    <lineage>
        <taxon>Bacteria</taxon>
        <taxon>Pseudomonadati</taxon>
        <taxon>Bacteroidota</taxon>
        <taxon>Bacteroidia</taxon>
        <taxon>Bacteroidales</taxon>
        <taxon>Tannerellaceae</taxon>
        <taxon>Parabacteroides</taxon>
    </lineage>
</organism>
<proteinExistence type="predicted"/>
<evidence type="ECO:0000313" key="4">
    <source>
        <dbReference type="Proteomes" id="UP000190852"/>
    </source>
</evidence>
<dbReference type="Proteomes" id="UP000190852">
    <property type="component" value="Unassembled WGS sequence"/>
</dbReference>
<dbReference type="AlphaFoldDB" id="A0A1T5AUG1"/>
<protein>
    <submittedName>
        <fullName evidence="3">Colicin import membrane protein</fullName>
    </submittedName>
</protein>
<keyword evidence="4" id="KW-1185">Reference proteome</keyword>
<keyword evidence="2" id="KW-0732">Signal</keyword>
<reference evidence="4" key="1">
    <citation type="submission" date="2017-02" db="EMBL/GenBank/DDBJ databases">
        <authorList>
            <person name="Varghese N."/>
            <person name="Submissions S."/>
        </authorList>
    </citation>
    <scope>NUCLEOTIDE SEQUENCE [LARGE SCALE GENOMIC DNA]</scope>
    <source>
        <strain evidence="4">DSM 24967</strain>
    </source>
</reference>
<evidence type="ECO:0000256" key="1">
    <source>
        <dbReference type="SAM" id="MobiDB-lite"/>
    </source>
</evidence>
<gene>
    <name evidence="3" type="ORF">SAMN05660349_00897</name>
</gene>
<feature type="chain" id="PRO_5012120359" evidence="2">
    <location>
        <begin position="31"/>
        <end position="178"/>
    </location>
</feature>
<evidence type="ECO:0000313" key="3">
    <source>
        <dbReference type="EMBL" id="SKB38648.1"/>
    </source>
</evidence>
<accession>A0A1T5AUG1</accession>
<evidence type="ECO:0000256" key="2">
    <source>
        <dbReference type="SAM" id="SignalP"/>
    </source>
</evidence>
<sequence length="178" mass="20459">MKKKLFRNCHWFSLTICLSSLLFCANPIVAQNSLSEDVSVQNARAETDRYKSVLNLSDGKYKDVYDINLKYAKEQSSIQNLGKSRKATLNAIMNSDKKKAKELKTVLDKDQYKEYSKWLKEENEKRKVEIASIDAKEKAAKAELKATKAKEKAEKAREKAEKARDKANKAVTKYRESR</sequence>
<dbReference type="RefSeq" id="WP_079682571.1">
    <property type="nucleotide sequence ID" value="NZ_FUYQ01000004.1"/>
</dbReference>
<feature type="region of interest" description="Disordered" evidence="1">
    <location>
        <begin position="147"/>
        <end position="178"/>
    </location>
</feature>
<feature type="signal peptide" evidence="2">
    <location>
        <begin position="1"/>
        <end position="30"/>
    </location>
</feature>
<dbReference type="EMBL" id="FUYQ01000004">
    <property type="protein sequence ID" value="SKB38648.1"/>
    <property type="molecule type" value="Genomic_DNA"/>
</dbReference>
<name>A0A1T5AUG1_9BACT</name>